<name>A0A4D7B556_9HYPH</name>
<dbReference type="RefSeq" id="WP_136958820.1">
    <property type="nucleotide sequence ID" value="NZ_CP039690.1"/>
</dbReference>
<dbReference type="Proteomes" id="UP000298781">
    <property type="component" value="Chromosome"/>
</dbReference>
<keyword evidence="2" id="KW-1185">Reference proteome</keyword>
<sequence>MATETRHARNLLDLRERYVENRRQTIRDMLAAFDDRSRRSSLQDNLKLVDDQIRIIDVAVADERRLGELPVELAPSLAGE</sequence>
<proteinExistence type="predicted"/>
<reference evidence="1 2" key="1">
    <citation type="submission" date="2019-04" db="EMBL/GenBank/DDBJ databases">
        <title>Phreatobacter aquaticus sp. nov.</title>
        <authorList>
            <person name="Choi A."/>
        </authorList>
    </citation>
    <scope>NUCLEOTIDE SEQUENCE [LARGE SCALE GENOMIC DNA]</scope>
    <source>
        <strain evidence="1 2">KCTC 52518</strain>
    </source>
</reference>
<protein>
    <submittedName>
        <fullName evidence="1">Uncharacterized protein</fullName>
    </submittedName>
</protein>
<dbReference type="OrthoDB" id="9890281at2"/>
<evidence type="ECO:0000313" key="1">
    <source>
        <dbReference type="EMBL" id="QCI63362.1"/>
    </source>
</evidence>
<organism evidence="1 2">
    <name type="scientific">Phreatobacter stygius</name>
    <dbReference type="NCBI Taxonomy" id="1940610"/>
    <lineage>
        <taxon>Bacteria</taxon>
        <taxon>Pseudomonadati</taxon>
        <taxon>Pseudomonadota</taxon>
        <taxon>Alphaproteobacteria</taxon>
        <taxon>Hyphomicrobiales</taxon>
        <taxon>Phreatobacteraceae</taxon>
        <taxon>Phreatobacter</taxon>
    </lineage>
</organism>
<dbReference type="KEGG" id="pstg:E8M01_03385"/>
<gene>
    <name evidence="1" type="ORF">E8M01_03385</name>
</gene>
<accession>A0A4D7B556</accession>
<dbReference type="AlphaFoldDB" id="A0A4D7B556"/>
<dbReference type="EMBL" id="CP039690">
    <property type="protein sequence ID" value="QCI63362.1"/>
    <property type="molecule type" value="Genomic_DNA"/>
</dbReference>
<evidence type="ECO:0000313" key="2">
    <source>
        <dbReference type="Proteomes" id="UP000298781"/>
    </source>
</evidence>